<feature type="domain" description="Methyl-accepting transducer" evidence="12">
    <location>
        <begin position="296"/>
        <end position="546"/>
    </location>
</feature>
<feature type="coiled-coil region" evidence="9">
    <location>
        <begin position="258"/>
        <end position="285"/>
    </location>
</feature>
<evidence type="ECO:0000256" key="1">
    <source>
        <dbReference type="ARBA" id="ARBA00004651"/>
    </source>
</evidence>
<dbReference type="RefSeq" id="WP_036118264.1">
    <property type="nucleotide sequence ID" value="NZ_JAZBNI010000008.1"/>
</dbReference>
<feature type="domain" description="HAMP" evidence="13">
    <location>
        <begin position="224"/>
        <end position="277"/>
    </location>
</feature>
<gene>
    <name evidence="14" type="ORF">CRI88_15795</name>
</gene>
<sequence>MKSLFQFRSIKAKLIAFSLLLLLIPLIILGFSSYQQSKANLETVGKENLRNSVEMTIAMIEQFNQQVEAGNLSLEEAQEKVKIAILGEKDSEGKRPINKEIKLGDNGYIFVVDQKGNSIAHPNIEGSNVWDEQDDSGFKYMQEIIAVGNDGGGFVSYEWALPNTDQLEEKGVYTETDPYWGWVIGASTYLMDFNKPAESILKLTIIVIAIAVIVGIFVIWQYASSMAKPINRVAQAMEQFAQGDLSQDSISIRSKDEIGKLANAMNQMQQKLKDMIHNIAQASDLINTSSKELTQSANEVNMGAEQVAITMHELASGAEGQAHHSNELTSLMERFTADLQETNQHGAHIHQSSVEVLALTNEGSQLMTSSNSQMVKIDSIVQNAVEKVKNLDAQAQEISKLVVVIKDIADQTNLLALNAAIEAARAGEQGKGFAVVADEVRKLAEQVAFSVNDITSIVTNIQQDFDVVTTSLEDGYQEVKEGTNQIKATSETFNTISYSINDVVESVKLISTNLSKVTEDGRKMNNSIQEIAAVAEESAAGVEQTTATTEETSSSMDDMAGKSAQLSELALQLKALIAQFKL</sequence>
<dbReference type="SMART" id="SM00283">
    <property type="entry name" value="MA"/>
    <property type="match status" value="1"/>
</dbReference>
<dbReference type="Pfam" id="PF17200">
    <property type="entry name" value="sCache_2"/>
    <property type="match status" value="1"/>
</dbReference>
<feature type="compositionally biased region" description="Low complexity" evidence="10">
    <location>
        <begin position="539"/>
        <end position="555"/>
    </location>
</feature>
<comment type="subcellular location">
    <subcellularLocation>
        <location evidence="1">Cell membrane</location>
        <topology evidence="1">Multi-pass membrane protein</topology>
    </subcellularLocation>
</comment>
<keyword evidence="4 11" id="KW-1133">Transmembrane helix</keyword>
<dbReference type="InterPro" id="IPR004089">
    <property type="entry name" value="MCPsignal_dom"/>
</dbReference>
<dbReference type="SUPFAM" id="SSF58104">
    <property type="entry name" value="Methyl-accepting chemotaxis protein (MCP) signaling domain"/>
    <property type="match status" value="1"/>
</dbReference>
<evidence type="ECO:0000256" key="4">
    <source>
        <dbReference type="ARBA" id="ARBA00022989"/>
    </source>
</evidence>
<dbReference type="Pfam" id="PF00672">
    <property type="entry name" value="HAMP"/>
    <property type="match status" value="1"/>
</dbReference>
<dbReference type="InterPro" id="IPR033480">
    <property type="entry name" value="sCache_2"/>
</dbReference>
<evidence type="ECO:0000256" key="3">
    <source>
        <dbReference type="ARBA" id="ARBA00022692"/>
    </source>
</evidence>
<dbReference type="Gene3D" id="3.30.450.20">
    <property type="entry name" value="PAS domain"/>
    <property type="match status" value="1"/>
</dbReference>
<dbReference type="CDD" id="cd06225">
    <property type="entry name" value="HAMP"/>
    <property type="match status" value="1"/>
</dbReference>
<name>A0A2I0UYI3_9BACI</name>
<evidence type="ECO:0000259" key="13">
    <source>
        <dbReference type="PROSITE" id="PS50885"/>
    </source>
</evidence>
<evidence type="ECO:0000313" key="14">
    <source>
        <dbReference type="EMBL" id="PKU51135.1"/>
    </source>
</evidence>
<evidence type="ECO:0000256" key="7">
    <source>
        <dbReference type="ARBA" id="ARBA00029447"/>
    </source>
</evidence>
<evidence type="ECO:0000256" key="9">
    <source>
        <dbReference type="SAM" id="Coils"/>
    </source>
</evidence>
<evidence type="ECO:0000256" key="2">
    <source>
        <dbReference type="ARBA" id="ARBA00022475"/>
    </source>
</evidence>
<dbReference type="Gene3D" id="1.10.287.950">
    <property type="entry name" value="Methyl-accepting chemotaxis protein"/>
    <property type="match status" value="1"/>
</dbReference>
<dbReference type="Gene3D" id="6.10.340.10">
    <property type="match status" value="1"/>
</dbReference>
<dbReference type="PROSITE" id="PS50111">
    <property type="entry name" value="CHEMOTAXIS_TRANSDUC_2"/>
    <property type="match status" value="1"/>
</dbReference>
<dbReference type="CDD" id="cd11386">
    <property type="entry name" value="MCP_signal"/>
    <property type="match status" value="1"/>
</dbReference>
<dbReference type="SMART" id="SM00304">
    <property type="entry name" value="HAMP"/>
    <property type="match status" value="1"/>
</dbReference>
<feature type="coiled-coil region" evidence="9">
    <location>
        <begin position="46"/>
        <end position="80"/>
    </location>
</feature>
<protein>
    <submittedName>
        <fullName evidence="14">Methyl-accepting chemotaxis protein</fullName>
    </submittedName>
</protein>
<accession>A0A2I0UYI3</accession>
<evidence type="ECO:0000259" key="12">
    <source>
        <dbReference type="PROSITE" id="PS50111"/>
    </source>
</evidence>
<evidence type="ECO:0000256" key="10">
    <source>
        <dbReference type="SAM" id="MobiDB-lite"/>
    </source>
</evidence>
<dbReference type="GO" id="GO:0007165">
    <property type="term" value="P:signal transduction"/>
    <property type="evidence" value="ECO:0007669"/>
    <property type="project" value="UniProtKB-KW"/>
</dbReference>
<feature type="region of interest" description="Disordered" evidence="10">
    <location>
        <begin position="539"/>
        <end position="559"/>
    </location>
</feature>
<dbReference type="CDD" id="cd12912">
    <property type="entry name" value="PDC2_MCP_like"/>
    <property type="match status" value="1"/>
</dbReference>
<comment type="caution">
    <text evidence="14">The sequence shown here is derived from an EMBL/GenBank/DDBJ whole genome shotgun (WGS) entry which is preliminary data.</text>
</comment>
<feature type="transmembrane region" description="Helical" evidence="11">
    <location>
        <begin position="200"/>
        <end position="223"/>
    </location>
</feature>
<dbReference type="Pfam" id="PF00015">
    <property type="entry name" value="MCPsignal"/>
    <property type="match status" value="1"/>
</dbReference>
<reference evidence="14 15" key="1">
    <citation type="submission" date="2017-10" db="EMBL/GenBank/DDBJ databases">
        <title>Draft genome of Lysinibacillus fusiformis strain Juneja, a laboratory-derived pathogen of Drosophila melanogaster.</title>
        <authorList>
            <person name="Smith B.R."/>
            <person name="Unckless R.L."/>
        </authorList>
    </citation>
    <scope>NUCLEOTIDE SEQUENCE [LARGE SCALE GENOMIC DNA]</scope>
    <source>
        <strain evidence="14 15">Juneja</strain>
    </source>
</reference>
<dbReference type="PANTHER" id="PTHR32089:SF114">
    <property type="entry name" value="METHYL-ACCEPTING CHEMOTAXIS PROTEIN MCPB"/>
    <property type="match status" value="1"/>
</dbReference>
<keyword evidence="5 11" id="KW-0472">Membrane</keyword>
<keyword evidence="3 11" id="KW-0812">Transmembrane</keyword>
<dbReference type="GO" id="GO:0005886">
    <property type="term" value="C:plasma membrane"/>
    <property type="evidence" value="ECO:0007669"/>
    <property type="project" value="UniProtKB-SubCell"/>
</dbReference>
<comment type="similarity">
    <text evidence="7">Belongs to the methyl-accepting chemotaxis (MCP) protein family.</text>
</comment>
<dbReference type="PANTHER" id="PTHR32089">
    <property type="entry name" value="METHYL-ACCEPTING CHEMOTAXIS PROTEIN MCPB"/>
    <property type="match status" value="1"/>
</dbReference>
<dbReference type="AlphaFoldDB" id="A0A2I0UYI3"/>
<keyword evidence="9" id="KW-0175">Coiled coil</keyword>
<keyword evidence="2" id="KW-1003">Cell membrane</keyword>
<dbReference type="SMART" id="SM01049">
    <property type="entry name" value="Cache_2"/>
    <property type="match status" value="1"/>
</dbReference>
<keyword evidence="6 8" id="KW-0807">Transducer</keyword>
<evidence type="ECO:0000256" key="8">
    <source>
        <dbReference type="PROSITE-ProRule" id="PRU00284"/>
    </source>
</evidence>
<evidence type="ECO:0000256" key="11">
    <source>
        <dbReference type="SAM" id="Phobius"/>
    </source>
</evidence>
<dbReference type="InterPro" id="IPR003660">
    <property type="entry name" value="HAMP_dom"/>
</dbReference>
<evidence type="ECO:0000256" key="5">
    <source>
        <dbReference type="ARBA" id="ARBA00023136"/>
    </source>
</evidence>
<proteinExistence type="inferred from homology"/>
<dbReference type="EMBL" id="PDFK01000004">
    <property type="protein sequence ID" value="PKU51135.1"/>
    <property type="molecule type" value="Genomic_DNA"/>
</dbReference>
<organism evidence="14 15">
    <name type="scientific">Lysinibacillus fusiformis</name>
    <dbReference type="NCBI Taxonomy" id="28031"/>
    <lineage>
        <taxon>Bacteria</taxon>
        <taxon>Bacillati</taxon>
        <taxon>Bacillota</taxon>
        <taxon>Bacilli</taxon>
        <taxon>Bacillales</taxon>
        <taxon>Bacillaceae</taxon>
        <taxon>Lysinibacillus</taxon>
    </lineage>
</organism>
<evidence type="ECO:0000256" key="6">
    <source>
        <dbReference type="ARBA" id="ARBA00023224"/>
    </source>
</evidence>
<dbReference type="PROSITE" id="PS50885">
    <property type="entry name" value="HAMP"/>
    <property type="match status" value="1"/>
</dbReference>
<dbReference type="Proteomes" id="UP000234956">
    <property type="component" value="Unassembled WGS sequence"/>
</dbReference>
<evidence type="ECO:0000313" key="15">
    <source>
        <dbReference type="Proteomes" id="UP000234956"/>
    </source>
</evidence>